<dbReference type="PANTHER" id="PTHR46910:SF37">
    <property type="entry name" value="ZN(II)2CYS6 TRANSCRIPTION FACTOR (EUROFUNG)"/>
    <property type="match status" value="1"/>
</dbReference>
<evidence type="ECO:0000256" key="1">
    <source>
        <dbReference type="ARBA" id="ARBA00004123"/>
    </source>
</evidence>
<dbReference type="EC" id="1.13.11.20" evidence="3"/>
<evidence type="ECO:0000256" key="5">
    <source>
        <dbReference type="ARBA" id="ARBA00023015"/>
    </source>
</evidence>
<evidence type="ECO:0000256" key="11">
    <source>
        <dbReference type="SAM" id="Coils"/>
    </source>
</evidence>
<dbReference type="PROSITE" id="PS50048">
    <property type="entry name" value="ZN2_CY6_FUNGAL_2"/>
    <property type="match status" value="1"/>
</dbReference>
<keyword evidence="4 10" id="KW-0479">Metal-binding</keyword>
<dbReference type="AlphaFoldDB" id="A0A4E9DUU5"/>
<dbReference type="SMART" id="SM00906">
    <property type="entry name" value="Fungal_trans"/>
    <property type="match status" value="1"/>
</dbReference>
<evidence type="ECO:0000256" key="3">
    <source>
        <dbReference type="ARBA" id="ARBA00013133"/>
    </source>
</evidence>
<dbReference type="Gene3D" id="4.10.240.10">
    <property type="entry name" value="Zn(2)-C6 fungal-type DNA-binding domain"/>
    <property type="match status" value="1"/>
</dbReference>
<dbReference type="Pfam" id="PF00172">
    <property type="entry name" value="Zn_clus"/>
    <property type="match status" value="1"/>
</dbReference>
<dbReference type="GO" id="GO:0008270">
    <property type="term" value="F:zinc ion binding"/>
    <property type="evidence" value="ECO:0007669"/>
    <property type="project" value="InterPro"/>
</dbReference>
<evidence type="ECO:0000256" key="10">
    <source>
        <dbReference type="PIRSR" id="PIRSR610300-51"/>
    </source>
</evidence>
<dbReference type="GO" id="GO:0000981">
    <property type="term" value="F:DNA-binding transcription factor activity, RNA polymerase II-specific"/>
    <property type="evidence" value="ECO:0007669"/>
    <property type="project" value="InterPro"/>
</dbReference>
<accession>A0A4E9DUU5</accession>
<dbReference type="PANTHER" id="PTHR46910">
    <property type="entry name" value="TRANSCRIPTION FACTOR PDR1"/>
    <property type="match status" value="1"/>
</dbReference>
<dbReference type="CDD" id="cd10548">
    <property type="entry name" value="cupin_CDO"/>
    <property type="match status" value="1"/>
</dbReference>
<keyword evidence="9" id="KW-0883">Thioether bond</keyword>
<evidence type="ECO:0000256" key="7">
    <source>
        <dbReference type="ARBA" id="ARBA00023163"/>
    </source>
</evidence>
<comment type="similarity">
    <text evidence="2">Belongs to the cysteine dioxygenase family.</text>
</comment>
<evidence type="ECO:0000256" key="9">
    <source>
        <dbReference type="PIRSR" id="PIRSR610300-50"/>
    </source>
</evidence>
<keyword evidence="5" id="KW-0805">Transcription regulation</keyword>
<dbReference type="CDD" id="cd12148">
    <property type="entry name" value="fungal_TF_MHR"/>
    <property type="match status" value="1"/>
</dbReference>
<dbReference type="CDD" id="cd00067">
    <property type="entry name" value="GAL4"/>
    <property type="match status" value="1"/>
</dbReference>
<dbReference type="GO" id="GO:0017172">
    <property type="term" value="F:cysteine dioxygenase activity"/>
    <property type="evidence" value="ECO:0007669"/>
    <property type="project" value="UniProtKB-EC"/>
</dbReference>
<dbReference type="Pfam" id="PF04082">
    <property type="entry name" value="Fungal_trans"/>
    <property type="match status" value="1"/>
</dbReference>
<reference evidence="14" key="1">
    <citation type="submission" date="2019-04" db="EMBL/GenBank/DDBJ databases">
        <authorList>
            <person name="Melise S."/>
            <person name="Noan J."/>
            <person name="Okalmin O."/>
        </authorList>
    </citation>
    <scope>NUCLEOTIDE SEQUENCE</scope>
    <source>
        <strain evidence="14">FN9</strain>
    </source>
</reference>
<keyword evidence="10" id="KW-0408">Iron</keyword>
<dbReference type="GO" id="GO:0006351">
    <property type="term" value="P:DNA-templated transcription"/>
    <property type="evidence" value="ECO:0007669"/>
    <property type="project" value="InterPro"/>
</dbReference>
<comment type="subcellular location">
    <subcellularLocation>
        <location evidence="1">Nucleus</location>
    </subcellularLocation>
</comment>
<dbReference type="SUPFAM" id="SSF57701">
    <property type="entry name" value="Zn2/Cys6 DNA-binding domain"/>
    <property type="match status" value="1"/>
</dbReference>
<evidence type="ECO:0000259" key="12">
    <source>
        <dbReference type="PROSITE" id="PS50048"/>
    </source>
</evidence>
<feature type="binding site" evidence="10">
    <location>
        <position position="117"/>
    </location>
    <ligand>
        <name>Fe cation</name>
        <dbReference type="ChEBI" id="CHEBI:24875"/>
        <note>catalytic</note>
    </ligand>
</feature>
<evidence type="ECO:0000256" key="8">
    <source>
        <dbReference type="ARBA" id="ARBA00023242"/>
    </source>
</evidence>
<dbReference type="InterPro" id="IPR011051">
    <property type="entry name" value="RmlC_Cupin_sf"/>
</dbReference>
<reference evidence="13" key="2">
    <citation type="submission" date="2021-03" db="EMBL/GenBank/DDBJ databases">
        <authorList>
            <person name="Alouane T."/>
            <person name="Langin T."/>
            <person name="Bonhomme L."/>
        </authorList>
    </citation>
    <scope>NUCLEOTIDE SEQUENCE</scope>
    <source>
        <strain evidence="13">MDC_Fg202</strain>
    </source>
</reference>
<keyword evidence="7" id="KW-0804">Transcription</keyword>
<dbReference type="InterPro" id="IPR010300">
    <property type="entry name" value="CDO_1"/>
</dbReference>
<evidence type="ECO:0000256" key="4">
    <source>
        <dbReference type="ARBA" id="ARBA00022723"/>
    </source>
</evidence>
<dbReference type="SMART" id="SM00066">
    <property type="entry name" value="GAL4"/>
    <property type="match status" value="1"/>
</dbReference>
<keyword evidence="8" id="KW-0539">Nucleus</keyword>
<proteinExistence type="inferred from homology"/>
<keyword evidence="11" id="KW-0175">Coiled coil</keyword>
<evidence type="ECO:0000313" key="13">
    <source>
        <dbReference type="EMBL" id="CAG1980293.1"/>
    </source>
</evidence>
<dbReference type="Gene3D" id="2.60.120.10">
    <property type="entry name" value="Jelly Rolls"/>
    <property type="match status" value="1"/>
</dbReference>
<dbReference type="InterPro" id="IPR014710">
    <property type="entry name" value="RmlC-like_jellyroll"/>
</dbReference>
<evidence type="ECO:0000256" key="6">
    <source>
        <dbReference type="ARBA" id="ARBA00023125"/>
    </source>
</evidence>
<dbReference type="Pfam" id="PF05995">
    <property type="entry name" value="CDO_I"/>
    <property type="match status" value="1"/>
</dbReference>
<feature type="coiled-coil region" evidence="11">
    <location>
        <begin position="259"/>
        <end position="286"/>
    </location>
</feature>
<organism evidence="14">
    <name type="scientific">Gibberella zeae</name>
    <name type="common">Wheat head blight fungus</name>
    <name type="synonym">Fusarium graminearum</name>
    <dbReference type="NCBI Taxonomy" id="5518"/>
    <lineage>
        <taxon>Eukaryota</taxon>
        <taxon>Fungi</taxon>
        <taxon>Dikarya</taxon>
        <taxon>Ascomycota</taxon>
        <taxon>Pezizomycotina</taxon>
        <taxon>Sordariomycetes</taxon>
        <taxon>Hypocreomycetidae</taxon>
        <taxon>Hypocreales</taxon>
        <taxon>Nectriaceae</taxon>
        <taxon>Fusarium</taxon>
    </lineage>
</organism>
<name>A0A4E9DUU5_GIBZA</name>
<evidence type="ECO:0000256" key="2">
    <source>
        <dbReference type="ARBA" id="ARBA00006622"/>
    </source>
</evidence>
<dbReference type="GO" id="GO:0005506">
    <property type="term" value="F:iron ion binding"/>
    <property type="evidence" value="ECO:0007669"/>
    <property type="project" value="InterPro"/>
</dbReference>
<dbReference type="EMBL" id="CAJPIJ010000117">
    <property type="protein sequence ID" value="CAG1980293.1"/>
    <property type="molecule type" value="Genomic_DNA"/>
</dbReference>
<feature type="binding site" evidence="10">
    <location>
        <position position="119"/>
    </location>
    <ligand>
        <name>Fe cation</name>
        <dbReference type="ChEBI" id="CHEBI:24875"/>
        <note>catalytic</note>
    </ligand>
</feature>
<feature type="domain" description="Zn(2)-C6 fungal-type" evidence="12">
    <location>
        <begin position="213"/>
        <end position="243"/>
    </location>
</feature>
<protein>
    <recommendedName>
        <fullName evidence="3">cysteine dioxygenase</fullName>
        <ecNumber evidence="3">1.13.11.20</ecNumber>
    </recommendedName>
</protein>
<dbReference type="InterPro" id="IPR050987">
    <property type="entry name" value="AtrR-like"/>
</dbReference>
<gene>
    <name evidence="14" type="ORF">FUG_LOCUS202768</name>
    <name evidence="13" type="ORF">MDCFG202_LOCUS202124</name>
</gene>
<dbReference type="GO" id="GO:0003677">
    <property type="term" value="F:DNA binding"/>
    <property type="evidence" value="ECO:0007669"/>
    <property type="project" value="UniProtKB-KW"/>
</dbReference>
<sequence length="766" mass="86024">MAAVSTRFAPLPLTQPQSSCRSQASINIEGRRTYTLNNFIDDVKVHLGESGGIGCEDVDEDYIISLAKKYMSNPNDWARYYHNCPGKNYTRNAIININKKANILLLVWNPGKGSPIHDHANAHCIMKVLAGELTETVYHMPETGCENQPLSIKSDTTHQADQVTYISDTIGLHRVHNPHPTNVAVSLHIYTPPNAADIGYNIFDESTGRASFACDLCYTRKIKCDGQQPQCSNCVNYKTACTHAARSRKWKPKAQQNAQRSEAEEIRSLQAQMKQLQVELAGYREQDKTLVTPTSSQDMLVSDEFIDAENSTNSMKLPPLQQTMHMTGIFLNTFNSMMPLFNPDSLLRLIGETYAVQPRQRNPVSWTAINVVLALACHQMPDDSEMSPEYGTANDYIKKAQSVIWTVTLGETGILNIQTLIGMAMLLQTANDTTPALVIISAAMRLIHKMGLHNRISTEHLSLIEQRQHAYVFWLAYIVDKDLSLRAQQPSVQLDDDIDLDLPMELPGVCNGDSEAGIVTTVDGNTRLNYLLARIQLANIQGNVYDHLYSTRASKRTPEERKISRKRIVKALDEWKVSIPSDFNGANVVTTTSNNPSVAAFFCILHTRSLLCLSLITRSHAWDEQWVGSIRAYGRGTQALQLPSEWTAMVGEARNYMILYEQVHQRHSWLKWFAACTYISAMVLLTANNLSDSQHVDFTQDTDRIERALAWCQDHFKDKPCKMSAMLGDVCTEAVEEMKQRRTNNVAAAVEDIWFTGFIGDRGAIW</sequence>
<dbReference type="InterPro" id="IPR036864">
    <property type="entry name" value="Zn2-C6_fun-type_DNA-bd_sf"/>
</dbReference>
<dbReference type="EMBL" id="CAAKMV010000123">
    <property type="protein sequence ID" value="VIO56131.1"/>
    <property type="molecule type" value="Genomic_DNA"/>
</dbReference>
<feature type="cross-link" description="3'-(S-cysteinyl)-tyrosine (Cys-Tyr)" evidence="9">
    <location>
        <begin position="124"/>
        <end position="190"/>
    </location>
</feature>
<keyword evidence="6" id="KW-0238">DNA-binding</keyword>
<dbReference type="GO" id="GO:0005634">
    <property type="term" value="C:nucleus"/>
    <property type="evidence" value="ECO:0007669"/>
    <property type="project" value="UniProtKB-SubCell"/>
</dbReference>
<dbReference type="InterPro" id="IPR007219">
    <property type="entry name" value="XnlR_reg_dom"/>
</dbReference>
<dbReference type="Proteomes" id="UP000746612">
    <property type="component" value="Unassembled WGS sequence"/>
</dbReference>
<dbReference type="InterPro" id="IPR001138">
    <property type="entry name" value="Zn2Cys6_DnaBD"/>
</dbReference>
<dbReference type="SUPFAM" id="SSF51182">
    <property type="entry name" value="RmlC-like cupins"/>
    <property type="match status" value="1"/>
</dbReference>
<evidence type="ECO:0000313" key="14">
    <source>
        <dbReference type="EMBL" id="VIO56131.1"/>
    </source>
</evidence>
<feature type="binding site" evidence="10">
    <location>
        <position position="173"/>
    </location>
    <ligand>
        <name>Fe cation</name>
        <dbReference type="ChEBI" id="CHEBI:24875"/>
        <note>catalytic</note>
    </ligand>
</feature>